<evidence type="ECO:0000313" key="2">
    <source>
        <dbReference type="EMBL" id="USW51073.1"/>
    </source>
</evidence>
<keyword evidence="3" id="KW-1185">Reference proteome</keyword>
<feature type="compositionally biased region" description="Basic and acidic residues" evidence="1">
    <location>
        <begin position="17"/>
        <end position="43"/>
    </location>
</feature>
<organism evidence="2 3">
    <name type="scientific">Septoria linicola</name>
    <dbReference type="NCBI Taxonomy" id="215465"/>
    <lineage>
        <taxon>Eukaryota</taxon>
        <taxon>Fungi</taxon>
        <taxon>Dikarya</taxon>
        <taxon>Ascomycota</taxon>
        <taxon>Pezizomycotina</taxon>
        <taxon>Dothideomycetes</taxon>
        <taxon>Dothideomycetidae</taxon>
        <taxon>Mycosphaerellales</taxon>
        <taxon>Mycosphaerellaceae</taxon>
        <taxon>Septoria</taxon>
    </lineage>
</organism>
<protein>
    <submittedName>
        <fullName evidence="2">Uncharacterized protein</fullName>
    </submittedName>
</protein>
<dbReference type="Proteomes" id="UP001056384">
    <property type="component" value="Chromosome 3"/>
</dbReference>
<dbReference type="EMBL" id="CP099420">
    <property type="protein sequence ID" value="USW51073.1"/>
    <property type="molecule type" value="Genomic_DNA"/>
</dbReference>
<feature type="compositionally biased region" description="Polar residues" evidence="1">
    <location>
        <begin position="47"/>
        <end position="58"/>
    </location>
</feature>
<feature type="region of interest" description="Disordered" evidence="1">
    <location>
        <begin position="17"/>
        <end position="60"/>
    </location>
</feature>
<gene>
    <name evidence="2" type="ORF">Slin15195_G043920</name>
</gene>
<name>A0A9Q9ARZ6_9PEZI</name>
<evidence type="ECO:0000313" key="3">
    <source>
        <dbReference type="Proteomes" id="UP001056384"/>
    </source>
</evidence>
<proteinExistence type="predicted"/>
<evidence type="ECO:0000256" key="1">
    <source>
        <dbReference type="SAM" id="MobiDB-lite"/>
    </source>
</evidence>
<reference evidence="2" key="1">
    <citation type="submission" date="2022-06" db="EMBL/GenBank/DDBJ databases">
        <title>Complete genome sequences of two strains of the flax pathogen Septoria linicola.</title>
        <authorList>
            <person name="Lapalu N."/>
            <person name="Simon A."/>
            <person name="Demenou B."/>
            <person name="Paumier D."/>
            <person name="Guillot M.-P."/>
            <person name="Gout L."/>
            <person name="Valade R."/>
        </authorList>
    </citation>
    <scope>NUCLEOTIDE SEQUENCE</scope>
    <source>
        <strain evidence="2">SE15195</strain>
    </source>
</reference>
<dbReference type="AlphaFoldDB" id="A0A9Q9ARZ6"/>
<accession>A0A9Q9ARZ6</accession>
<sequence length="87" mass="10105">MATYELTVHQLLERLAIDEKKSRPTPPRKDSMDLMTHEEDNKRRFTRTTSVSSNMSDWSESETDFADYHQSACRAFESKLGAKIGHR</sequence>